<accession>A0A164KNK0</accession>
<feature type="signal peptide" evidence="1">
    <location>
        <begin position="1"/>
        <end position="16"/>
    </location>
</feature>
<dbReference type="Proteomes" id="UP000076858">
    <property type="component" value="Unassembled WGS sequence"/>
</dbReference>
<evidence type="ECO:0000256" key="1">
    <source>
        <dbReference type="SAM" id="SignalP"/>
    </source>
</evidence>
<gene>
    <name evidence="2" type="ORF">APZ42_033857</name>
</gene>
<organism evidence="2 3">
    <name type="scientific">Daphnia magna</name>
    <dbReference type="NCBI Taxonomy" id="35525"/>
    <lineage>
        <taxon>Eukaryota</taxon>
        <taxon>Metazoa</taxon>
        <taxon>Ecdysozoa</taxon>
        <taxon>Arthropoda</taxon>
        <taxon>Crustacea</taxon>
        <taxon>Branchiopoda</taxon>
        <taxon>Diplostraca</taxon>
        <taxon>Cladocera</taxon>
        <taxon>Anomopoda</taxon>
        <taxon>Daphniidae</taxon>
        <taxon>Daphnia</taxon>
    </lineage>
</organism>
<keyword evidence="1" id="KW-0732">Signal</keyword>
<comment type="caution">
    <text evidence="2">The sequence shown here is derived from an EMBL/GenBank/DDBJ whole genome shotgun (WGS) entry which is preliminary data.</text>
</comment>
<sequence>MWCVLLSCVRIVLSVAYRLSVTPNLTGSRAKQISEKKAFLAHVSFHQNIVDELSPLFATTNSLQLKHTISYFFLLFFNGVHHQHD</sequence>
<name>A0A164KNK0_9CRUS</name>
<evidence type="ECO:0000313" key="2">
    <source>
        <dbReference type="EMBL" id="KZS03417.1"/>
    </source>
</evidence>
<keyword evidence="3" id="KW-1185">Reference proteome</keyword>
<protein>
    <recommendedName>
        <fullName evidence="4">Secreted protein</fullName>
    </recommendedName>
</protein>
<dbReference type="AlphaFoldDB" id="A0A164KNK0"/>
<proteinExistence type="predicted"/>
<dbReference type="EMBL" id="LRGB01003275">
    <property type="protein sequence ID" value="KZS03417.1"/>
    <property type="molecule type" value="Genomic_DNA"/>
</dbReference>
<evidence type="ECO:0000313" key="3">
    <source>
        <dbReference type="Proteomes" id="UP000076858"/>
    </source>
</evidence>
<reference evidence="2 3" key="1">
    <citation type="submission" date="2016-03" db="EMBL/GenBank/DDBJ databases">
        <title>EvidentialGene: Evidence-directed Construction of Genes on Genomes.</title>
        <authorList>
            <person name="Gilbert D.G."/>
            <person name="Choi J.-H."/>
            <person name="Mockaitis K."/>
            <person name="Colbourne J."/>
            <person name="Pfrender M."/>
        </authorList>
    </citation>
    <scope>NUCLEOTIDE SEQUENCE [LARGE SCALE GENOMIC DNA]</scope>
    <source>
        <strain evidence="2 3">Xinb3</strain>
        <tissue evidence="2">Complete organism</tissue>
    </source>
</reference>
<evidence type="ECO:0008006" key="4">
    <source>
        <dbReference type="Google" id="ProtNLM"/>
    </source>
</evidence>
<feature type="chain" id="PRO_5007851329" description="Secreted protein" evidence="1">
    <location>
        <begin position="17"/>
        <end position="85"/>
    </location>
</feature>